<dbReference type="EC" id="2.7.7.50" evidence="3 16"/>
<dbReference type="Pfam" id="PF03919">
    <property type="entry name" value="mRNA_cap_C"/>
    <property type="match status" value="1"/>
</dbReference>
<evidence type="ECO:0000256" key="15">
    <source>
        <dbReference type="ARBA" id="ARBA00047082"/>
    </source>
</evidence>
<comment type="function">
    <text evidence="16">Second step of mRNA capping. Transfer of the GMP moiety of GTP to the 5'-end of RNA via an enzyme-GMP covalent reaction intermediate.</text>
</comment>
<evidence type="ECO:0000256" key="6">
    <source>
        <dbReference type="ARBA" id="ARBA00022679"/>
    </source>
</evidence>
<keyword evidence="7 16" id="KW-0548">Nucleotidyltransferase</keyword>
<dbReference type="GO" id="GO:0031533">
    <property type="term" value="C:mRNA capping enzyme complex"/>
    <property type="evidence" value="ECO:0007669"/>
    <property type="project" value="InterPro"/>
</dbReference>
<evidence type="ECO:0000256" key="1">
    <source>
        <dbReference type="ARBA" id="ARBA00004123"/>
    </source>
</evidence>
<dbReference type="GO" id="GO:0006370">
    <property type="term" value="P:7-methylguanosine mRNA capping"/>
    <property type="evidence" value="ECO:0007669"/>
    <property type="project" value="UniProtKB-KW"/>
</dbReference>
<evidence type="ECO:0000256" key="5">
    <source>
        <dbReference type="ARBA" id="ARBA00022664"/>
    </source>
</evidence>
<comment type="catalytic activity">
    <reaction evidence="14">
        <text>a 5'-end diphospho-ribonucleoside in mRNA + GTP + H(+) = a 5'-end (5'-triphosphoguanosine)-ribonucleoside in mRNA + diphosphate</text>
        <dbReference type="Rhea" id="RHEA:67012"/>
        <dbReference type="Rhea" id="RHEA-COMP:17165"/>
        <dbReference type="Rhea" id="RHEA-COMP:17166"/>
        <dbReference type="ChEBI" id="CHEBI:15378"/>
        <dbReference type="ChEBI" id="CHEBI:33019"/>
        <dbReference type="ChEBI" id="CHEBI:37565"/>
        <dbReference type="ChEBI" id="CHEBI:167616"/>
        <dbReference type="ChEBI" id="CHEBI:167617"/>
        <dbReference type="EC" id="2.7.7.50"/>
    </reaction>
    <physiologicalReaction direction="left-to-right" evidence="14">
        <dbReference type="Rhea" id="RHEA:67013"/>
    </physiologicalReaction>
</comment>
<feature type="domain" description="mRNA capping enzyme adenylation" evidence="19">
    <location>
        <begin position="41"/>
        <end position="240"/>
    </location>
</feature>
<comment type="caution">
    <text evidence="21">The sequence shown here is derived from an EMBL/GenBank/DDBJ whole genome shotgun (WGS) entry which is preliminary data.</text>
</comment>
<dbReference type="SUPFAM" id="SSF56091">
    <property type="entry name" value="DNA ligase/mRNA capping enzyme, catalytic domain"/>
    <property type="match status" value="1"/>
</dbReference>
<dbReference type="InParanoid" id="A0A1V8SG74"/>
<evidence type="ECO:0000256" key="16">
    <source>
        <dbReference type="PIRNR" id="PIRNR036959"/>
    </source>
</evidence>
<comment type="subunit">
    <text evidence="15">Heterodimer. The mRNA-capping enzyme is composed of two separate chains alpha and beta, respectively a mRNA guanylyltransferase and an mRNA 5'-triphosphate monophosphatase.</text>
</comment>
<reference evidence="22" key="1">
    <citation type="submission" date="2017-03" db="EMBL/GenBank/DDBJ databases">
        <title>Genomes of endolithic fungi from Antarctica.</title>
        <authorList>
            <person name="Coleine C."/>
            <person name="Masonjones S."/>
            <person name="Stajich J.E."/>
        </authorList>
    </citation>
    <scope>NUCLEOTIDE SEQUENCE [LARGE SCALE GENOMIC DNA]</scope>
    <source>
        <strain evidence="22">CCFEE 5527</strain>
    </source>
</reference>
<keyword evidence="5 16" id="KW-0507">mRNA processing</keyword>
<dbReference type="FunCoup" id="A0A1V8SG74">
    <property type="interactions" value="770"/>
</dbReference>
<evidence type="ECO:0000256" key="7">
    <source>
        <dbReference type="ARBA" id="ARBA00022695"/>
    </source>
</evidence>
<feature type="region of interest" description="Disordered" evidence="18">
    <location>
        <begin position="383"/>
        <end position="432"/>
    </location>
</feature>
<dbReference type="GO" id="GO:0005525">
    <property type="term" value="F:GTP binding"/>
    <property type="evidence" value="ECO:0007669"/>
    <property type="project" value="UniProtKB-KW"/>
</dbReference>
<dbReference type="CDD" id="cd07895">
    <property type="entry name" value="Adenylation_mRNA_capping"/>
    <property type="match status" value="1"/>
</dbReference>
<evidence type="ECO:0000313" key="22">
    <source>
        <dbReference type="Proteomes" id="UP000192596"/>
    </source>
</evidence>
<dbReference type="GO" id="GO:0005524">
    <property type="term" value="F:ATP binding"/>
    <property type="evidence" value="ECO:0007669"/>
    <property type="project" value="InterPro"/>
</dbReference>
<evidence type="ECO:0000256" key="4">
    <source>
        <dbReference type="ARBA" id="ARBA00019171"/>
    </source>
</evidence>
<dbReference type="AlphaFoldDB" id="A0A1V8SG74"/>
<dbReference type="InterPro" id="IPR001339">
    <property type="entry name" value="mRNA_cap_enzyme_adenylation"/>
</dbReference>
<proteinExistence type="inferred from homology"/>
<feature type="active site" description="N6-GMP-lysine intermediate" evidence="17">
    <location>
        <position position="63"/>
    </location>
</feature>
<keyword evidence="6 16" id="KW-0808">Transferase</keyword>
<feature type="compositionally biased region" description="Basic and acidic residues" evidence="18">
    <location>
        <begin position="383"/>
        <end position="408"/>
    </location>
</feature>
<keyword evidence="8 16" id="KW-0547">Nucleotide-binding</keyword>
<evidence type="ECO:0000256" key="13">
    <source>
        <dbReference type="ARBA" id="ARBA00030702"/>
    </source>
</evidence>
<gene>
    <name evidence="21" type="ORF">B0A48_16344</name>
</gene>
<feature type="compositionally biased region" description="Low complexity" evidence="18">
    <location>
        <begin position="409"/>
        <end position="421"/>
    </location>
</feature>
<accession>A0A1V8SG74</accession>
<evidence type="ECO:0000256" key="18">
    <source>
        <dbReference type="SAM" id="MobiDB-lite"/>
    </source>
</evidence>
<dbReference type="Pfam" id="PF01331">
    <property type="entry name" value="mRNA_cap_enzyme"/>
    <property type="match status" value="1"/>
</dbReference>
<keyword evidence="22" id="KW-1185">Reference proteome</keyword>
<dbReference type="PIRSF" id="PIRSF036959">
    <property type="entry name" value="mRNA_cap_alpha"/>
    <property type="match status" value="1"/>
</dbReference>
<dbReference type="PANTHER" id="PTHR10367:SF17">
    <property type="entry name" value="MRNA-CAPPING ENZYME"/>
    <property type="match status" value="1"/>
</dbReference>
<dbReference type="InterPro" id="IPR012340">
    <property type="entry name" value="NA-bd_OB-fold"/>
</dbReference>
<dbReference type="InterPro" id="IPR013846">
    <property type="entry name" value="mRNA_cap_enzyme_C"/>
</dbReference>
<evidence type="ECO:0000256" key="2">
    <source>
        <dbReference type="ARBA" id="ARBA00010237"/>
    </source>
</evidence>
<evidence type="ECO:0000256" key="8">
    <source>
        <dbReference type="ARBA" id="ARBA00022741"/>
    </source>
</evidence>
<keyword evidence="10 16" id="KW-0342">GTP-binding</keyword>
<feature type="compositionally biased region" description="Acidic residues" evidence="18">
    <location>
        <begin position="422"/>
        <end position="432"/>
    </location>
</feature>
<protein>
    <recommendedName>
        <fullName evidence="4 16">mRNA-capping enzyme subunit alpha</fullName>
        <ecNumber evidence="3 16">2.7.7.50</ecNumber>
    </recommendedName>
    <alternativeName>
        <fullName evidence="12 16">GTP--RNA guanylyltransferase</fullName>
    </alternativeName>
    <alternativeName>
        <fullName evidence="13 16">mRNA guanylyltransferase</fullName>
    </alternativeName>
</protein>
<evidence type="ECO:0000256" key="17">
    <source>
        <dbReference type="PIRSR" id="PIRSR036959-1"/>
    </source>
</evidence>
<evidence type="ECO:0000256" key="9">
    <source>
        <dbReference type="ARBA" id="ARBA00023042"/>
    </source>
</evidence>
<dbReference type="EMBL" id="NAJO01000049">
    <property type="protein sequence ID" value="OQN98037.1"/>
    <property type="molecule type" value="Genomic_DNA"/>
</dbReference>
<dbReference type="PANTHER" id="PTHR10367">
    <property type="entry name" value="MRNA-CAPPING ENZYME"/>
    <property type="match status" value="1"/>
</dbReference>
<evidence type="ECO:0000259" key="19">
    <source>
        <dbReference type="Pfam" id="PF01331"/>
    </source>
</evidence>
<dbReference type="Gene3D" id="3.30.470.30">
    <property type="entry name" value="DNA ligase/mRNA capping enzyme"/>
    <property type="match status" value="1"/>
</dbReference>
<sequence length="432" mass="50126">MGSSVRLEDIANKILPDEAYFHRQSVADLLGRQNINFPGAQPVSFARSHFLELQRTDYYLCEKTDGIRCLMYLAQHVEAGRPPLELQFLIDRKNDYWHVKGGMMHMPLQGELGRFHIGTILDGELVRQTYSDGSSKLMYLIFDCLCMDGKSIMDRTLDIRIGKCEAFIYTPWKELKKAYPEDVAQQPFHLELKKMQLPYAIDFMFGEVLPKLPHGNDGLIFTCKTTPYIPGTDQHILKWKPPHENTIDFRLQIVGFPMTEDADGEYEDWDAKPEIELLVNYGDNDYKRYADLYVTDKEWEAMKVQNEMFDHRIVECWLDADLKKWRPKLDNGVPRFRDDKTDANHISTVKSVMESIEDGVTEQDLIQQQGKIREAWKLREAEGKKARDLERQKMQHAHEWKERQRAEAQRQQAAAAAATAAADEDDGPQYTD</sequence>
<dbReference type="STRING" id="1507870.A0A1V8SG74"/>
<evidence type="ECO:0000256" key="10">
    <source>
        <dbReference type="ARBA" id="ARBA00023134"/>
    </source>
</evidence>
<dbReference type="Gene3D" id="2.40.50.140">
    <property type="entry name" value="Nucleic acid-binding proteins"/>
    <property type="match status" value="1"/>
</dbReference>
<comment type="similarity">
    <text evidence="2 16">Belongs to the eukaryotic GTase family.</text>
</comment>
<keyword evidence="11 16" id="KW-0539">Nucleus</keyword>
<evidence type="ECO:0000259" key="20">
    <source>
        <dbReference type="Pfam" id="PF03919"/>
    </source>
</evidence>
<name>A0A1V8SG74_9PEZI</name>
<evidence type="ECO:0000256" key="14">
    <source>
        <dbReference type="ARBA" id="ARBA00044624"/>
    </source>
</evidence>
<evidence type="ECO:0000256" key="3">
    <source>
        <dbReference type="ARBA" id="ARBA00012475"/>
    </source>
</evidence>
<dbReference type="OrthoDB" id="200924at2759"/>
<keyword evidence="9 16" id="KW-0506">mRNA capping</keyword>
<feature type="domain" description="mRNA capping enzyme C-terminal" evidence="20">
    <location>
        <begin position="244"/>
        <end position="366"/>
    </location>
</feature>
<dbReference type="GO" id="GO:0004484">
    <property type="term" value="F:mRNA guanylyltransferase activity"/>
    <property type="evidence" value="ECO:0007669"/>
    <property type="project" value="UniProtKB-EC"/>
</dbReference>
<dbReference type="InterPro" id="IPR017075">
    <property type="entry name" value="mRNA_cap_enzyme_alpha"/>
</dbReference>
<dbReference type="SUPFAM" id="SSF50249">
    <property type="entry name" value="Nucleic acid-binding proteins"/>
    <property type="match status" value="1"/>
</dbReference>
<dbReference type="Proteomes" id="UP000192596">
    <property type="component" value="Unassembled WGS sequence"/>
</dbReference>
<dbReference type="InterPro" id="IPR051029">
    <property type="entry name" value="mRNA_Capping_Enz/RNA_Phosphat"/>
</dbReference>
<evidence type="ECO:0000313" key="21">
    <source>
        <dbReference type="EMBL" id="OQN98037.1"/>
    </source>
</evidence>
<comment type="subcellular location">
    <subcellularLocation>
        <location evidence="1 16">Nucleus</location>
    </subcellularLocation>
</comment>
<evidence type="ECO:0000256" key="11">
    <source>
        <dbReference type="ARBA" id="ARBA00023242"/>
    </source>
</evidence>
<organism evidence="21 22">
    <name type="scientific">Cryoendolithus antarcticus</name>
    <dbReference type="NCBI Taxonomy" id="1507870"/>
    <lineage>
        <taxon>Eukaryota</taxon>
        <taxon>Fungi</taxon>
        <taxon>Dikarya</taxon>
        <taxon>Ascomycota</taxon>
        <taxon>Pezizomycotina</taxon>
        <taxon>Dothideomycetes</taxon>
        <taxon>Dothideomycetidae</taxon>
        <taxon>Cladosporiales</taxon>
        <taxon>Cladosporiaceae</taxon>
        <taxon>Cryoendolithus</taxon>
    </lineage>
</organism>
<evidence type="ECO:0000256" key="12">
    <source>
        <dbReference type="ARBA" id="ARBA00029909"/>
    </source>
</evidence>